<dbReference type="GO" id="GO:0004519">
    <property type="term" value="F:endonuclease activity"/>
    <property type="evidence" value="ECO:0007669"/>
    <property type="project" value="UniProtKB-KW"/>
</dbReference>
<keyword evidence="13" id="KW-0511">Multifunctional enzyme</keyword>
<evidence type="ECO:0000256" key="7">
    <source>
        <dbReference type="ARBA" id="ARBA00022723"/>
    </source>
</evidence>
<comment type="cofactor">
    <cofactor evidence="1">
        <name>Mn(2+)</name>
        <dbReference type="ChEBI" id="CHEBI:29035"/>
    </cofactor>
</comment>
<keyword evidence="12" id="KW-0238">DNA-binding</keyword>
<protein>
    <recommendedName>
        <fullName evidence="14">ATP-dependent helicase Rep</fullName>
    </recommendedName>
    <alternativeName>
        <fullName evidence="15">RepP</fullName>
    </alternativeName>
</protein>
<keyword evidence="6" id="KW-0540">Nuclease</keyword>
<dbReference type="AlphaFoldDB" id="A0A0H5QN01"/>
<dbReference type="InterPro" id="IPR000605">
    <property type="entry name" value="Helicase_SF3_ssDNA/RNA_vir"/>
</dbReference>
<evidence type="ECO:0000256" key="2">
    <source>
        <dbReference type="ARBA" id="ARBA00008545"/>
    </source>
</evidence>
<keyword evidence="3" id="KW-0808">Transferase</keyword>
<dbReference type="GO" id="GO:0003723">
    <property type="term" value="F:RNA binding"/>
    <property type="evidence" value="ECO:0007669"/>
    <property type="project" value="InterPro"/>
</dbReference>
<proteinExistence type="inferred from homology"/>
<evidence type="ECO:0000256" key="14">
    <source>
        <dbReference type="ARBA" id="ARBA00030754"/>
    </source>
</evidence>
<dbReference type="GO" id="GO:0000166">
    <property type="term" value="F:nucleotide binding"/>
    <property type="evidence" value="ECO:0007669"/>
    <property type="project" value="UniProtKB-KW"/>
</dbReference>
<evidence type="ECO:0000256" key="9">
    <source>
        <dbReference type="ARBA" id="ARBA00022759"/>
    </source>
</evidence>
<dbReference type="GO" id="GO:0006260">
    <property type="term" value="P:DNA replication"/>
    <property type="evidence" value="ECO:0007669"/>
    <property type="project" value="UniProtKB-KW"/>
</dbReference>
<evidence type="ECO:0000313" key="17">
    <source>
        <dbReference type="EMBL" id="CRY97147.1"/>
    </source>
</evidence>
<evidence type="ECO:0000256" key="8">
    <source>
        <dbReference type="ARBA" id="ARBA00022741"/>
    </source>
</evidence>
<evidence type="ECO:0000256" key="4">
    <source>
        <dbReference type="ARBA" id="ARBA00022695"/>
    </source>
</evidence>
<dbReference type="GO" id="GO:0046872">
    <property type="term" value="F:metal ion binding"/>
    <property type="evidence" value="ECO:0007669"/>
    <property type="project" value="UniProtKB-KW"/>
</dbReference>
<dbReference type="InterPro" id="IPR027417">
    <property type="entry name" value="P-loop_NTPase"/>
</dbReference>
<accession>A0A0H5QN01</accession>
<evidence type="ECO:0000256" key="3">
    <source>
        <dbReference type="ARBA" id="ARBA00022679"/>
    </source>
</evidence>
<evidence type="ECO:0000256" key="6">
    <source>
        <dbReference type="ARBA" id="ARBA00022722"/>
    </source>
</evidence>
<keyword evidence="8" id="KW-0547">Nucleotide-binding</keyword>
<dbReference type="SUPFAM" id="SSF52540">
    <property type="entry name" value="P-loop containing nucleoside triphosphate hydrolases"/>
    <property type="match status" value="1"/>
</dbReference>
<keyword evidence="5" id="KW-0235">DNA replication</keyword>
<sequence length="288" mass="33250">MPAQRTYSQAKYWILTIPHANFTPYLPNPCAYIKGQLERGESRPDVPGDLSADLPEGFLHWQVLVAFEKKTRLRGVREVFGPFHAEPTRSDAASEYVWKDETSVEGTRFELGKLPMQRGSAVDWDTVRTNAKLGNLEDIPADIYVRNYNSLKRIATDNLEPVGIERRVRVYWGATGTGKSRRAWEEAGLRAYPKDPRTKFWDGYRGHPNVIIDEFRGAIDIAHMLRWLDRYPVIIEVKGASTILCAENIWITSNLHPRDWYRDIDEETKKALLRRLEVTQFHETYGSN</sequence>
<dbReference type="PROSITE" id="PS52020">
    <property type="entry name" value="CRESS_DNA_REP"/>
    <property type="match status" value="1"/>
</dbReference>
<dbReference type="Gene3D" id="3.40.1310.20">
    <property type="match status" value="1"/>
</dbReference>
<evidence type="ECO:0000256" key="12">
    <source>
        <dbReference type="ARBA" id="ARBA00023125"/>
    </source>
</evidence>
<dbReference type="EMBL" id="LN853944">
    <property type="protein sequence ID" value="CRY97147.1"/>
    <property type="molecule type" value="Genomic_DNA"/>
</dbReference>
<comment type="similarity">
    <text evidence="2">Belongs to the nanoviruses/circoviruses replication-associated protein family.</text>
</comment>
<evidence type="ECO:0000256" key="13">
    <source>
        <dbReference type="ARBA" id="ARBA00023268"/>
    </source>
</evidence>
<keyword evidence="9" id="KW-0255">Endonuclease</keyword>
<evidence type="ECO:0000256" key="1">
    <source>
        <dbReference type="ARBA" id="ARBA00001936"/>
    </source>
</evidence>
<dbReference type="InterPro" id="IPR049912">
    <property type="entry name" value="CRESS_DNA_REP"/>
</dbReference>
<feature type="domain" description="CRESS-DNA virus Rep endonuclease" evidence="16">
    <location>
        <begin position="7"/>
        <end position="114"/>
    </location>
</feature>
<evidence type="ECO:0000259" key="16">
    <source>
        <dbReference type="PROSITE" id="PS52020"/>
    </source>
</evidence>
<keyword evidence="7" id="KW-0479">Metal-binding</keyword>
<evidence type="ECO:0000256" key="15">
    <source>
        <dbReference type="ARBA" id="ARBA00032243"/>
    </source>
</evidence>
<reference evidence="17" key="2">
    <citation type="submission" date="2015-07" db="EMBL/GenBank/DDBJ databases">
        <title>Plasmids, circular viruses and viroids from rat gut.</title>
        <authorList>
            <person name="Jorgensen T.J."/>
            <person name="Hansen M.A."/>
            <person name="Xu Z."/>
            <person name="Tabak M.A."/>
            <person name="Sorensen S.J."/>
            <person name="Hansen L.H."/>
        </authorList>
    </citation>
    <scope>NUCLEOTIDE SEQUENCE</scope>
    <source>
        <strain evidence="17">RGFK1386</strain>
    </source>
</reference>
<dbReference type="Pfam" id="PF00910">
    <property type="entry name" value="RNA_helicase"/>
    <property type="match status" value="1"/>
</dbReference>
<evidence type="ECO:0000256" key="11">
    <source>
        <dbReference type="ARBA" id="ARBA00023124"/>
    </source>
</evidence>
<keyword evidence="11" id="KW-0190">Covalent protein-DNA linkage</keyword>
<dbReference type="GO" id="GO:0016779">
    <property type="term" value="F:nucleotidyltransferase activity"/>
    <property type="evidence" value="ECO:0007669"/>
    <property type="project" value="UniProtKB-KW"/>
</dbReference>
<evidence type="ECO:0000256" key="10">
    <source>
        <dbReference type="ARBA" id="ARBA00022801"/>
    </source>
</evidence>
<organism evidence="17">
    <name type="scientific">uncultured prokaryote</name>
    <dbReference type="NCBI Taxonomy" id="198431"/>
    <lineage>
        <taxon>unclassified sequences</taxon>
        <taxon>environmental samples</taxon>
    </lineage>
</organism>
<dbReference type="GO" id="GO:0016787">
    <property type="term" value="F:hydrolase activity"/>
    <property type="evidence" value="ECO:0007669"/>
    <property type="project" value="UniProtKB-KW"/>
</dbReference>
<keyword evidence="4" id="KW-0548">Nucleotidyltransferase</keyword>
<dbReference type="GO" id="GO:0003677">
    <property type="term" value="F:DNA binding"/>
    <property type="evidence" value="ECO:0007669"/>
    <property type="project" value="UniProtKB-KW"/>
</dbReference>
<reference evidence="17" key="1">
    <citation type="submission" date="2015-06" db="EMBL/GenBank/DDBJ databases">
        <authorList>
            <person name="Joergensen T."/>
        </authorList>
    </citation>
    <scope>NUCLEOTIDE SEQUENCE</scope>
    <source>
        <strain evidence="17">RGFK1386</strain>
    </source>
</reference>
<evidence type="ECO:0000256" key="5">
    <source>
        <dbReference type="ARBA" id="ARBA00022705"/>
    </source>
</evidence>
<keyword evidence="10" id="KW-0378">Hydrolase</keyword>
<name>A0A0H5QN01_9ZZZZ</name>
<dbReference type="GO" id="GO:0003724">
    <property type="term" value="F:RNA helicase activity"/>
    <property type="evidence" value="ECO:0007669"/>
    <property type="project" value="InterPro"/>
</dbReference>